<feature type="compositionally biased region" description="Basic and acidic residues" evidence="17">
    <location>
        <begin position="339"/>
        <end position="348"/>
    </location>
</feature>
<evidence type="ECO:0000256" key="2">
    <source>
        <dbReference type="ARBA" id="ARBA00004123"/>
    </source>
</evidence>
<evidence type="ECO:0000256" key="11">
    <source>
        <dbReference type="ARBA" id="ARBA00022842"/>
    </source>
</evidence>
<evidence type="ECO:0000313" key="20">
    <source>
        <dbReference type="Proteomes" id="UP000193920"/>
    </source>
</evidence>
<dbReference type="InterPro" id="IPR017441">
    <property type="entry name" value="Protein_kinase_ATP_BS"/>
</dbReference>
<dbReference type="GO" id="GO:0005929">
    <property type="term" value="C:cilium"/>
    <property type="evidence" value="ECO:0007669"/>
    <property type="project" value="UniProtKB-SubCell"/>
</dbReference>
<dbReference type="PROSITE" id="PS50011">
    <property type="entry name" value="PROTEIN_KINASE_DOM"/>
    <property type="match status" value="1"/>
</dbReference>
<evidence type="ECO:0000256" key="5">
    <source>
        <dbReference type="ARBA" id="ARBA00022527"/>
    </source>
</evidence>
<dbReference type="EC" id="2.7.11.1" evidence="4"/>
<feature type="compositionally biased region" description="Low complexity" evidence="17">
    <location>
        <begin position="516"/>
        <end position="533"/>
    </location>
</feature>
<keyword evidence="6" id="KW-0808">Transferase</keyword>
<accession>A0A1Y2EW64</accession>
<evidence type="ECO:0000256" key="6">
    <source>
        <dbReference type="ARBA" id="ARBA00022679"/>
    </source>
</evidence>
<dbReference type="Proteomes" id="UP000193920">
    <property type="component" value="Unassembled WGS sequence"/>
</dbReference>
<dbReference type="EMBL" id="MCOG01000024">
    <property type="protein sequence ID" value="ORY75829.1"/>
    <property type="molecule type" value="Genomic_DNA"/>
</dbReference>
<keyword evidence="13" id="KW-0966">Cell projection</keyword>
<dbReference type="Pfam" id="PF00069">
    <property type="entry name" value="Pkinase"/>
    <property type="match status" value="1"/>
</dbReference>
<dbReference type="InterPro" id="IPR008271">
    <property type="entry name" value="Ser/Thr_kinase_AS"/>
</dbReference>
<dbReference type="PANTHER" id="PTHR24055">
    <property type="entry name" value="MITOGEN-ACTIVATED PROTEIN KINASE"/>
    <property type="match status" value="1"/>
</dbReference>
<dbReference type="Gene3D" id="1.10.510.10">
    <property type="entry name" value="Transferase(Phosphotransferase) domain 1"/>
    <property type="match status" value="1"/>
</dbReference>
<organism evidence="19 20">
    <name type="scientific">Neocallimastix californiae</name>
    <dbReference type="NCBI Taxonomy" id="1754190"/>
    <lineage>
        <taxon>Eukaryota</taxon>
        <taxon>Fungi</taxon>
        <taxon>Fungi incertae sedis</taxon>
        <taxon>Chytridiomycota</taxon>
        <taxon>Chytridiomycota incertae sedis</taxon>
        <taxon>Neocallimastigomycetes</taxon>
        <taxon>Neocallimastigales</taxon>
        <taxon>Neocallimastigaceae</taxon>
        <taxon>Neocallimastix</taxon>
    </lineage>
</organism>
<comment type="caution">
    <text evidence="19">The sequence shown here is derived from an EMBL/GenBank/DDBJ whole genome shotgun (WGS) entry which is preliminary data.</text>
</comment>
<feature type="region of interest" description="Disordered" evidence="17">
    <location>
        <begin position="605"/>
        <end position="631"/>
    </location>
</feature>
<evidence type="ECO:0000256" key="17">
    <source>
        <dbReference type="SAM" id="MobiDB-lite"/>
    </source>
</evidence>
<evidence type="ECO:0000256" key="15">
    <source>
        <dbReference type="ARBA" id="ARBA00048679"/>
    </source>
</evidence>
<evidence type="ECO:0000256" key="10">
    <source>
        <dbReference type="ARBA" id="ARBA00022840"/>
    </source>
</evidence>
<evidence type="ECO:0000256" key="14">
    <source>
        <dbReference type="ARBA" id="ARBA00047899"/>
    </source>
</evidence>
<feature type="region of interest" description="Disordered" evidence="17">
    <location>
        <begin position="506"/>
        <end position="533"/>
    </location>
</feature>
<dbReference type="GO" id="GO:0005634">
    <property type="term" value="C:nucleus"/>
    <property type="evidence" value="ECO:0007669"/>
    <property type="project" value="UniProtKB-SubCell"/>
</dbReference>
<evidence type="ECO:0000313" key="19">
    <source>
        <dbReference type="EMBL" id="ORY75829.1"/>
    </source>
</evidence>
<feature type="domain" description="Protein kinase" evidence="18">
    <location>
        <begin position="4"/>
        <end position="313"/>
    </location>
</feature>
<evidence type="ECO:0000259" key="18">
    <source>
        <dbReference type="PROSITE" id="PS50011"/>
    </source>
</evidence>
<evidence type="ECO:0000256" key="16">
    <source>
        <dbReference type="PROSITE-ProRule" id="PRU10141"/>
    </source>
</evidence>
<comment type="catalytic activity">
    <reaction evidence="15">
        <text>L-seryl-[protein] + ATP = O-phospho-L-seryl-[protein] + ADP + H(+)</text>
        <dbReference type="Rhea" id="RHEA:17989"/>
        <dbReference type="Rhea" id="RHEA-COMP:9863"/>
        <dbReference type="Rhea" id="RHEA-COMP:11604"/>
        <dbReference type="ChEBI" id="CHEBI:15378"/>
        <dbReference type="ChEBI" id="CHEBI:29999"/>
        <dbReference type="ChEBI" id="CHEBI:30616"/>
        <dbReference type="ChEBI" id="CHEBI:83421"/>
        <dbReference type="ChEBI" id="CHEBI:456216"/>
        <dbReference type="EC" id="2.7.11.1"/>
    </reaction>
</comment>
<comment type="subcellular location">
    <subcellularLocation>
        <location evidence="3">Cell projection</location>
        <location evidence="3">Cilium</location>
    </subcellularLocation>
    <subcellularLocation>
        <location evidence="2">Nucleus</location>
    </subcellularLocation>
</comment>
<evidence type="ECO:0000256" key="4">
    <source>
        <dbReference type="ARBA" id="ARBA00012513"/>
    </source>
</evidence>
<keyword evidence="11" id="KW-0460">Magnesium</keyword>
<evidence type="ECO:0000256" key="7">
    <source>
        <dbReference type="ARBA" id="ARBA00022723"/>
    </source>
</evidence>
<dbReference type="InterPro" id="IPR011009">
    <property type="entry name" value="Kinase-like_dom_sf"/>
</dbReference>
<dbReference type="PROSITE" id="PS00108">
    <property type="entry name" value="PROTEIN_KINASE_ST"/>
    <property type="match status" value="1"/>
</dbReference>
<evidence type="ECO:0000256" key="12">
    <source>
        <dbReference type="ARBA" id="ARBA00023242"/>
    </source>
</evidence>
<feature type="compositionally biased region" description="Low complexity" evidence="17">
    <location>
        <begin position="605"/>
        <end position="615"/>
    </location>
</feature>
<name>A0A1Y2EW64_9FUNG</name>
<dbReference type="SUPFAM" id="SSF56112">
    <property type="entry name" value="Protein kinase-like (PK-like)"/>
    <property type="match status" value="1"/>
</dbReference>
<keyword evidence="8 16" id="KW-0547">Nucleotide-binding</keyword>
<evidence type="ECO:0000256" key="9">
    <source>
        <dbReference type="ARBA" id="ARBA00022777"/>
    </source>
</evidence>
<keyword evidence="9 19" id="KW-0418">Kinase</keyword>
<keyword evidence="12" id="KW-0539">Nucleus</keyword>
<comment type="catalytic activity">
    <reaction evidence="14">
        <text>L-threonyl-[protein] + ATP = O-phospho-L-threonyl-[protein] + ADP + H(+)</text>
        <dbReference type="Rhea" id="RHEA:46608"/>
        <dbReference type="Rhea" id="RHEA-COMP:11060"/>
        <dbReference type="Rhea" id="RHEA-COMP:11605"/>
        <dbReference type="ChEBI" id="CHEBI:15378"/>
        <dbReference type="ChEBI" id="CHEBI:30013"/>
        <dbReference type="ChEBI" id="CHEBI:30616"/>
        <dbReference type="ChEBI" id="CHEBI:61977"/>
        <dbReference type="ChEBI" id="CHEBI:456216"/>
        <dbReference type="EC" id="2.7.11.1"/>
    </reaction>
</comment>
<dbReference type="InterPro" id="IPR050117">
    <property type="entry name" value="MAPK"/>
</dbReference>
<feature type="compositionally biased region" description="Polar residues" evidence="17">
    <location>
        <begin position="369"/>
        <end position="383"/>
    </location>
</feature>
<keyword evidence="7" id="KW-0479">Metal-binding</keyword>
<sequence>MDRYKTLQVLGDGSFGVVVKAENLKTGEIVAIKRMKKKFYSWEECIQLREVKSLKKLNNNPNLVKLKEVIRENDELYFVFEYMDGNLYQFLKEQEGKLLPEFEVKKIMFQVLQGLAHMHKHGFFHRDMKPENLLTSGPFVKIGDFGLAREIRSRPPYTEYVSTRWYRAPEVLLRSTSYSSPIDMWAMGAIAAELFTLRPLFPGSSEMDELYRICSVIGTPTDSYNGNPNSGTSQSYDLSSENNSSIISGGGSWSEGIRLASAMGFKFPTMAPVPLSNLIPNASTEALQLISDMLKWDPNSRPTAQESLQYPWFRDIWSNTDLKNTLLAGTYNKEEIAKANTKKKELESSKSTSSTQLSKSKKQSSNTSVEMGSNNTLSSPTNSFDFDIDDDGNIIKSKFSSKSLHHDSNEALTNNLNISSIYSSTSQNNINNSVSTLNYTKSLNNSTHTLGQDDLNSRSSKKSLFKNESSIGKGEDEKLYNTSSTSIANQSNSLYTSNSNDNYSIETNSFRIKPGSSHTSSYNNSSNDISNSNNSIINDIKEERDNVYGHKNEIDTNHNSMIHSSNAIISTLGVLNNRIHHSPTEEKTKNDDIGLNSNFGKLSVSNNINNENLSKNKLKPRNSSNSLENSNNHLIESNTEHEKKTLNHNINNIKSGTGGIGKMNQYSPNLYAPTHTLTPKSQNNSSDNLNNGNFLNYQSFNTNNINQQIGSSRSVSSSLHFNNNHHDQSIGINTLPISNSNSNGINNHHQSLSSRPSKYKQLPAIDNQISNKSLLNSEMSINNIFHENKELNKSGHKSQLTPPNLDNANPPILSSGSLNILHPKKFNSLQYSNHNVFDNGTNESLSSHPSSYLLKPLLTNSSKNSINNEGMGSQQFQKPVKLESINSFELNNARRPSRDTLTSYQNEHDRKTSIIKPILLPPKTDYSSSYYSFQELKPIDNASFSSGSLNKKYPVPLEPINRSISNSHQTINNSSSYIDNSYLQDLDSPIIQSPYKTKGEDILKTRKICVSLNNNNNIMDIIDGQSNNLSVNSMNQKQKKRNYLIQNRPKLASLPKSYHHLLF</sequence>
<feature type="binding site" evidence="16">
    <location>
        <position position="33"/>
    </location>
    <ligand>
        <name>ATP</name>
        <dbReference type="ChEBI" id="CHEBI:30616"/>
    </ligand>
</feature>
<dbReference type="SMART" id="SM00220">
    <property type="entry name" value="S_TKc"/>
    <property type="match status" value="1"/>
</dbReference>
<feature type="region of interest" description="Disordered" evidence="17">
    <location>
        <begin position="448"/>
        <end position="484"/>
    </location>
</feature>
<dbReference type="STRING" id="1754190.A0A1Y2EW64"/>
<evidence type="ECO:0000256" key="8">
    <source>
        <dbReference type="ARBA" id="ARBA00022741"/>
    </source>
</evidence>
<comment type="cofactor">
    <cofactor evidence="1">
        <name>Mg(2+)</name>
        <dbReference type="ChEBI" id="CHEBI:18420"/>
    </cofactor>
</comment>
<feature type="compositionally biased region" description="Low complexity" evidence="17">
    <location>
        <begin position="349"/>
        <end position="368"/>
    </location>
</feature>
<dbReference type="GO" id="GO:0005524">
    <property type="term" value="F:ATP binding"/>
    <property type="evidence" value="ECO:0007669"/>
    <property type="project" value="UniProtKB-UniRule"/>
</dbReference>
<dbReference type="GO" id="GO:0046872">
    <property type="term" value="F:metal ion binding"/>
    <property type="evidence" value="ECO:0007669"/>
    <property type="project" value="UniProtKB-KW"/>
</dbReference>
<dbReference type="InterPro" id="IPR000719">
    <property type="entry name" value="Prot_kinase_dom"/>
</dbReference>
<proteinExistence type="predicted"/>
<keyword evidence="10 16" id="KW-0067">ATP-binding</keyword>
<evidence type="ECO:0000256" key="13">
    <source>
        <dbReference type="ARBA" id="ARBA00023273"/>
    </source>
</evidence>
<dbReference type="Gene3D" id="3.30.200.20">
    <property type="entry name" value="Phosphorylase Kinase, domain 1"/>
    <property type="match status" value="1"/>
</dbReference>
<feature type="compositionally biased region" description="Low complexity" evidence="17">
    <location>
        <begin position="622"/>
        <end position="631"/>
    </location>
</feature>
<dbReference type="GO" id="GO:0004674">
    <property type="term" value="F:protein serine/threonine kinase activity"/>
    <property type="evidence" value="ECO:0007669"/>
    <property type="project" value="UniProtKB-KW"/>
</dbReference>
<dbReference type="AlphaFoldDB" id="A0A1Y2EW64"/>
<keyword evidence="20" id="KW-1185">Reference proteome</keyword>
<dbReference type="PROSITE" id="PS00107">
    <property type="entry name" value="PROTEIN_KINASE_ATP"/>
    <property type="match status" value="1"/>
</dbReference>
<protein>
    <recommendedName>
        <fullName evidence="4">non-specific serine/threonine protein kinase</fullName>
        <ecNumber evidence="4">2.7.11.1</ecNumber>
    </recommendedName>
</protein>
<evidence type="ECO:0000256" key="1">
    <source>
        <dbReference type="ARBA" id="ARBA00001946"/>
    </source>
</evidence>
<dbReference type="CDD" id="cd07830">
    <property type="entry name" value="STKc_MAK_like"/>
    <property type="match status" value="1"/>
</dbReference>
<dbReference type="OrthoDB" id="2158884at2759"/>
<reference evidence="19 20" key="1">
    <citation type="submission" date="2016-08" db="EMBL/GenBank/DDBJ databases">
        <title>A Parts List for Fungal Cellulosomes Revealed by Comparative Genomics.</title>
        <authorList>
            <consortium name="DOE Joint Genome Institute"/>
            <person name="Haitjema C.H."/>
            <person name="Gilmore S.P."/>
            <person name="Henske J.K."/>
            <person name="Solomon K.V."/>
            <person name="De Groot R."/>
            <person name="Kuo A."/>
            <person name="Mondo S.J."/>
            <person name="Salamov A.A."/>
            <person name="Labutti K."/>
            <person name="Zhao Z."/>
            <person name="Chiniquy J."/>
            <person name="Barry K."/>
            <person name="Brewer H.M."/>
            <person name="Purvine S.O."/>
            <person name="Wright A.T."/>
            <person name="Boxma B."/>
            <person name="Van Alen T."/>
            <person name="Hackstein J.H."/>
            <person name="Baker S.E."/>
            <person name="Grigoriev I.V."/>
            <person name="O'Malley M.A."/>
        </authorList>
    </citation>
    <scope>NUCLEOTIDE SEQUENCE [LARGE SCALE GENOMIC DNA]</scope>
    <source>
        <strain evidence="19 20">G1</strain>
    </source>
</reference>
<gene>
    <name evidence="19" type="ORF">LY90DRAFT_377599</name>
</gene>
<dbReference type="FunFam" id="3.30.200.20:FF:000071">
    <property type="entry name" value="serine/threonine-protein kinase MAK isoform X1"/>
    <property type="match status" value="1"/>
</dbReference>
<keyword evidence="5" id="KW-0723">Serine/threonine-protein kinase</keyword>
<evidence type="ECO:0000256" key="3">
    <source>
        <dbReference type="ARBA" id="ARBA00004138"/>
    </source>
</evidence>
<feature type="region of interest" description="Disordered" evidence="17">
    <location>
        <begin position="339"/>
        <end position="383"/>
    </location>
</feature>
<dbReference type="FunFam" id="1.10.510.10:FF:000624">
    <property type="entry name" value="Mitogen-activated protein kinase"/>
    <property type="match status" value="1"/>
</dbReference>